<dbReference type="InterPro" id="IPR036691">
    <property type="entry name" value="Endo/exonu/phosph_ase_sf"/>
</dbReference>
<comment type="caution">
    <text evidence="2">The sequence shown here is derived from an EMBL/GenBank/DDBJ whole genome shotgun (WGS) entry which is preliminary data.</text>
</comment>
<reference evidence="2" key="1">
    <citation type="journal article" date="2019" name="Sci. Rep.">
        <title>Draft genome of Tanacetum cinerariifolium, the natural source of mosquito coil.</title>
        <authorList>
            <person name="Yamashiro T."/>
            <person name="Shiraishi A."/>
            <person name="Satake H."/>
            <person name="Nakayama K."/>
        </authorList>
    </citation>
    <scope>NUCLEOTIDE SEQUENCE</scope>
</reference>
<dbReference type="Gene3D" id="3.60.10.10">
    <property type="entry name" value="Endonuclease/exonuclease/phosphatase"/>
    <property type="match status" value="1"/>
</dbReference>
<proteinExistence type="predicted"/>
<keyword evidence="2" id="KW-0695">RNA-directed DNA polymerase</keyword>
<keyword evidence="1" id="KW-0472">Membrane</keyword>
<dbReference type="EMBL" id="BKCJ010014516">
    <property type="protein sequence ID" value="GEV09386.1"/>
    <property type="molecule type" value="Genomic_DNA"/>
</dbReference>
<gene>
    <name evidence="2" type="ORF">Tci_081363</name>
</gene>
<organism evidence="2">
    <name type="scientific">Tanacetum cinerariifolium</name>
    <name type="common">Dalmatian daisy</name>
    <name type="synonym">Chrysanthemum cinerariifolium</name>
    <dbReference type="NCBI Taxonomy" id="118510"/>
    <lineage>
        <taxon>Eukaryota</taxon>
        <taxon>Viridiplantae</taxon>
        <taxon>Streptophyta</taxon>
        <taxon>Embryophyta</taxon>
        <taxon>Tracheophyta</taxon>
        <taxon>Spermatophyta</taxon>
        <taxon>Magnoliopsida</taxon>
        <taxon>eudicotyledons</taxon>
        <taxon>Gunneridae</taxon>
        <taxon>Pentapetalae</taxon>
        <taxon>asterids</taxon>
        <taxon>campanulids</taxon>
        <taxon>Asterales</taxon>
        <taxon>Asteraceae</taxon>
        <taxon>Asteroideae</taxon>
        <taxon>Anthemideae</taxon>
        <taxon>Anthemidinae</taxon>
        <taxon>Tanacetum</taxon>
    </lineage>
</organism>
<evidence type="ECO:0000313" key="2">
    <source>
        <dbReference type="EMBL" id="GEV09386.1"/>
    </source>
</evidence>
<evidence type="ECO:0000256" key="1">
    <source>
        <dbReference type="SAM" id="Phobius"/>
    </source>
</evidence>
<accession>A0A699GPL4</accession>
<dbReference type="GO" id="GO:0003964">
    <property type="term" value="F:RNA-directed DNA polymerase activity"/>
    <property type="evidence" value="ECO:0007669"/>
    <property type="project" value="UniProtKB-KW"/>
</dbReference>
<feature type="transmembrane region" description="Helical" evidence="1">
    <location>
        <begin position="18"/>
        <end position="39"/>
    </location>
</feature>
<keyword evidence="2" id="KW-0548">Nucleotidyltransferase</keyword>
<protein>
    <submittedName>
        <fullName evidence="2">RNA-directed DNA polymerase, eukaryota, reverse transcriptase zinc-binding domain protein</fullName>
    </submittedName>
</protein>
<keyword evidence="1" id="KW-0812">Transmembrane</keyword>
<dbReference type="AlphaFoldDB" id="A0A699GPL4"/>
<keyword evidence="2" id="KW-0808">Transferase</keyword>
<name>A0A699GPL4_TANCI</name>
<keyword evidence="1" id="KW-1133">Transmembrane helix</keyword>
<sequence length="708" mass="81856">MGLGYVSRPDIGGRGSRWFIFLGTFVTHCFMAIGPPIWITDDFEALVFVAKFKRPNPNTTHAVKPNNEKKSSEIGSKGSYANVVSEKNTTIGVGAVKLVKDEKEVKRMVLNENDLIKMDYLAEAFLEKVREVEVMTKRYGILEHQGFNGFEGNYNFDFACSRAIGHYGGIVSMWDTTVFVKSHIQCGVNYVVVARKWMGVQGVCHVINEYASQTVEAKKCSWEEIRHYMQSKISHLIVFVDFNEVRYVSERFGSVYNQQGANDFNEFINQIERVDLNIRDRKFMWINKSRTKMSKLDSYKEFGGDQQAACNYLKNKMKYLKGKIKDWHKDFKIAQTMRSKSLCSKIGDIKDKMDDMTASEEEVSQWIFWLKELAYIKRLDGTDADQKSKIKWEVECDGNTTFFHGFLNQRRRKQMVQGVMEHGQWHTDPETITNVFVDFYRQKFDAVQTHMSALDRIRFSQLDTYDIGMLERPCSIEEVKAADDIYNMVTAFCNEGKLPIGCNASFITLIPKVSNPVFVKDYWPISLIRFQYKIIAKMLAIRLSHVINKLINSEQPTFVKCGQILDGPLIVGEMSNMLRATGCAAGITPFKYLAIPVGASMARTSRWDGVIQRFHNHLSKRKDKVFVSKDREGLEIGRLALFNLTLLQKWQWRCYNESGAIWWHVIKAIHGYHGRVKTSLYCKVRDRWNDGGWMWKWRRDVRGGIEQS</sequence>